<comment type="caution">
    <text evidence="1">The sequence shown here is derived from an EMBL/GenBank/DDBJ whole genome shotgun (WGS) entry which is preliminary data.</text>
</comment>
<reference evidence="1" key="1">
    <citation type="submission" date="2022-03" db="EMBL/GenBank/DDBJ databases">
        <authorList>
            <person name="Brunel B."/>
        </authorList>
    </citation>
    <scope>NUCLEOTIDE SEQUENCE</scope>
    <source>
        <strain evidence="1">STM4922sample</strain>
    </source>
</reference>
<dbReference type="EMBL" id="CAKXZS010000034">
    <property type="protein sequence ID" value="CAH2405389.1"/>
    <property type="molecule type" value="Genomic_DNA"/>
</dbReference>
<sequence length="58" mass="6412">MSFFEAFGCAFLTVFINCLGVISGVTTLLSHDRSDGAVFGPIPVRQLSRTALLERFRF</sequence>
<evidence type="ECO:0000313" key="2">
    <source>
        <dbReference type="Proteomes" id="UP001152604"/>
    </source>
</evidence>
<name>A0ABM9E8A7_9HYPH</name>
<dbReference type="Proteomes" id="UP001152604">
    <property type="component" value="Unassembled WGS sequence"/>
</dbReference>
<accession>A0ABM9E8A7</accession>
<protein>
    <submittedName>
        <fullName evidence="1">Uncharacterized protein</fullName>
    </submittedName>
</protein>
<evidence type="ECO:0000313" key="1">
    <source>
        <dbReference type="EMBL" id="CAH2405389.1"/>
    </source>
</evidence>
<organism evidence="1 2">
    <name type="scientific">Mesorhizobium ventifaucium</name>
    <dbReference type="NCBI Taxonomy" id="666020"/>
    <lineage>
        <taxon>Bacteria</taxon>
        <taxon>Pseudomonadati</taxon>
        <taxon>Pseudomonadota</taxon>
        <taxon>Alphaproteobacteria</taxon>
        <taxon>Hyphomicrobiales</taxon>
        <taxon>Phyllobacteriaceae</taxon>
        <taxon>Mesorhizobium</taxon>
    </lineage>
</organism>
<proteinExistence type="predicted"/>
<keyword evidence="2" id="KW-1185">Reference proteome</keyword>
<gene>
    <name evidence="1" type="ORF">MES4922_40216</name>
</gene>